<dbReference type="RefSeq" id="WP_265790730.1">
    <property type="nucleotide sequence ID" value="NZ_JAJNDC010000003.1"/>
</dbReference>
<reference evidence="1 2" key="1">
    <citation type="submission" date="2021-11" db="EMBL/GenBank/DDBJ databases">
        <title>Aliifidinibius sp. nov., a new bacterium isolated from saline soil.</title>
        <authorList>
            <person name="Galisteo C."/>
            <person name="De La Haba R."/>
            <person name="Sanchez-Porro C."/>
            <person name="Ventosa A."/>
        </authorList>
    </citation>
    <scope>NUCLEOTIDE SEQUENCE [LARGE SCALE GENOMIC DNA]</scope>
    <source>
        <strain evidence="1 2">KACC 190600</strain>
    </source>
</reference>
<dbReference type="EMBL" id="JAJNDC010000003">
    <property type="protein sequence ID" value="MCW9713792.1"/>
    <property type="molecule type" value="Genomic_DNA"/>
</dbReference>
<keyword evidence="2" id="KW-1185">Reference proteome</keyword>
<proteinExistence type="predicted"/>
<gene>
    <name evidence="1" type="ORF">LQ318_12845</name>
</gene>
<comment type="caution">
    <text evidence="1">The sequence shown here is derived from an EMBL/GenBank/DDBJ whole genome shotgun (WGS) entry which is preliminary data.</text>
</comment>
<name>A0ABT3Q0Z5_9BACT</name>
<protein>
    <recommendedName>
        <fullName evidence="3">JmjC domain-containing protein</fullName>
    </recommendedName>
</protein>
<dbReference type="Proteomes" id="UP001207337">
    <property type="component" value="Unassembled WGS sequence"/>
</dbReference>
<evidence type="ECO:0000313" key="1">
    <source>
        <dbReference type="EMBL" id="MCW9713792.1"/>
    </source>
</evidence>
<organism evidence="1 2">
    <name type="scientific">Fodinibius salicampi</name>
    <dbReference type="NCBI Taxonomy" id="1920655"/>
    <lineage>
        <taxon>Bacteria</taxon>
        <taxon>Pseudomonadati</taxon>
        <taxon>Balneolota</taxon>
        <taxon>Balneolia</taxon>
        <taxon>Balneolales</taxon>
        <taxon>Balneolaceae</taxon>
        <taxon>Fodinibius</taxon>
    </lineage>
</organism>
<evidence type="ECO:0008006" key="3">
    <source>
        <dbReference type="Google" id="ProtNLM"/>
    </source>
</evidence>
<sequence length="323" mass="36463">MKYIVIILFMALFLISGIEHDAQAQQNKVQIVNLSNGEAEENFYSIRRVFKEQNPGYDMTYLSGVQQVEAQDYTQVVFVQEIEGITNQDVEAQATVIGNSDSQEESEAIVGDIFILNGGEMMQSDVEMGLLVFKVPEEPGSDLPSFIRPDWDPNITDVPGGCATDIDAYRRILLTWQKDVGEYIYHALNAHRVRIYDSFSHYHPKEGGFDEFYLVQMVKPGAKIITSERVEKITRPGEVKKSEVDKLVREYELEVGDLVYLPRGVMHRGLDGVLAQVITVPGFIPGSEIGVDHHLRAINERLNLEGEEALPYNEEHSDEAVIR</sequence>
<accession>A0ABT3Q0Z5</accession>
<evidence type="ECO:0000313" key="2">
    <source>
        <dbReference type="Proteomes" id="UP001207337"/>
    </source>
</evidence>